<evidence type="ECO:0000256" key="1">
    <source>
        <dbReference type="ARBA" id="ARBA00004906"/>
    </source>
</evidence>
<dbReference type="GO" id="GO:0061630">
    <property type="term" value="F:ubiquitin protein ligase activity"/>
    <property type="evidence" value="ECO:0007669"/>
    <property type="project" value="UniProtKB-UniRule"/>
</dbReference>
<evidence type="ECO:0000256" key="2">
    <source>
        <dbReference type="ARBA" id="ARBA00022679"/>
    </source>
</evidence>
<sequence>MRISSSAVTAVSGITYDRDSIEHWLFDTHHTICPVTKQPLLTNSDFLITPNHTLRRLIQAWSTVNSPYAAASGGGQCIPTPKTPVTKSYVANLVRKLRIPSLQMKTLEKLEALAAEMNERNRVCMVEAGLAEESNNGLEVALSILYTARVWIYSTDENDDEIIMDSLMWVFGLTDGESSAKLKLHASHVLKSVVKNSNPRLLERLKPDFFRNIGSYLRGGDNINALLYVFSEACKWGRNRAAMVEAGVVFDLVEVELRRSPAAAPEKRTTELVLGVIHQLCSCAEGRAQLLSHAAGVAVVTRRMLKVSPAADERAVMIVWLISKHSATSGVVTEMLRVGTVAKLCMVMQANCGTHLKEKARDILRAHCTVWKDSPCVEVATLTRFTR</sequence>
<dbReference type="Pfam" id="PF04564">
    <property type="entry name" value="U-box"/>
    <property type="match status" value="1"/>
</dbReference>
<comment type="function">
    <text evidence="4">Functions as an E3 ubiquitin ligase.</text>
</comment>
<dbReference type="PANTHER" id="PTHR22849:SF24">
    <property type="entry name" value="E3 UBIQUITIN-PROTEIN LIGASE PUB24"/>
    <property type="match status" value="1"/>
</dbReference>
<proteinExistence type="predicted"/>
<name>A0A022RE81_ERYGU</name>
<keyword evidence="2 4" id="KW-0808">Transferase</keyword>
<comment type="pathway">
    <text evidence="1 4">Protein modification; protein ubiquitination.</text>
</comment>
<dbReference type="InterPro" id="IPR045185">
    <property type="entry name" value="PUB22/23/24-like"/>
</dbReference>
<protein>
    <recommendedName>
        <fullName evidence="4 5">U-box domain-containing protein</fullName>
        <ecNumber evidence="4">2.3.2.27</ecNumber>
    </recommendedName>
    <alternativeName>
        <fullName evidence="4">RING-type E3 ubiquitin transferase PUB</fullName>
    </alternativeName>
</protein>
<dbReference type="STRING" id="4155.A0A022RE81"/>
<gene>
    <name evidence="6" type="ORF">MIMGU_mgv1a021867mg</name>
</gene>
<dbReference type="SMART" id="SM00504">
    <property type="entry name" value="Ubox"/>
    <property type="match status" value="1"/>
</dbReference>
<dbReference type="EMBL" id="KI630480">
    <property type="protein sequence ID" value="EYU38687.1"/>
    <property type="molecule type" value="Genomic_DNA"/>
</dbReference>
<keyword evidence="7" id="KW-1185">Reference proteome</keyword>
<dbReference type="Pfam" id="PF25598">
    <property type="entry name" value="ARM_PUB"/>
    <property type="match status" value="1"/>
</dbReference>
<accession>A0A022RE81</accession>
<dbReference type="Gene3D" id="3.30.40.10">
    <property type="entry name" value="Zinc/RING finger domain, C3HC4 (zinc finger)"/>
    <property type="match status" value="1"/>
</dbReference>
<dbReference type="EC" id="2.3.2.27" evidence="4"/>
<evidence type="ECO:0000259" key="5">
    <source>
        <dbReference type="PROSITE" id="PS51698"/>
    </source>
</evidence>
<keyword evidence="3 4" id="KW-0833">Ubl conjugation pathway</keyword>
<dbReference type="InterPro" id="IPR058678">
    <property type="entry name" value="ARM_PUB"/>
</dbReference>
<dbReference type="PROSITE" id="PS51698">
    <property type="entry name" value="U_BOX"/>
    <property type="match status" value="1"/>
</dbReference>
<evidence type="ECO:0000256" key="4">
    <source>
        <dbReference type="RuleBase" id="RU369093"/>
    </source>
</evidence>
<reference evidence="6 7" key="1">
    <citation type="journal article" date="2013" name="Proc. Natl. Acad. Sci. U.S.A.">
        <title>Fine-scale variation in meiotic recombination in Mimulus inferred from population shotgun sequencing.</title>
        <authorList>
            <person name="Hellsten U."/>
            <person name="Wright K.M."/>
            <person name="Jenkins J."/>
            <person name="Shu S."/>
            <person name="Yuan Y."/>
            <person name="Wessler S.R."/>
            <person name="Schmutz J."/>
            <person name="Willis J.H."/>
            <person name="Rokhsar D.S."/>
        </authorList>
    </citation>
    <scope>NUCLEOTIDE SEQUENCE [LARGE SCALE GENOMIC DNA]</scope>
    <source>
        <strain evidence="7">cv. DUN x IM62</strain>
    </source>
</reference>
<evidence type="ECO:0000313" key="7">
    <source>
        <dbReference type="Proteomes" id="UP000030748"/>
    </source>
</evidence>
<evidence type="ECO:0000256" key="3">
    <source>
        <dbReference type="ARBA" id="ARBA00022786"/>
    </source>
</evidence>
<dbReference type="SUPFAM" id="SSF57850">
    <property type="entry name" value="RING/U-box"/>
    <property type="match status" value="1"/>
</dbReference>
<dbReference type="UniPathway" id="UPA00143"/>
<evidence type="ECO:0000313" key="6">
    <source>
        <dbReference type="EMBL" id="EYU38687.1"/>
    </source>
</evidence>
<dbReference type="eggNOG" id="ENOG502QR5G">
    <property type="taxonomic scope" value="Eukaryota"/>
</dbReference>
<dbReference type="AlphaFoldDB" id="A0A022RE81"/>
<dbReference type="Proteomes" id="UP000030748">
    <property type="component" value="Unassembled WGS sequence"/>
</dbReference>
<organism evidence="6 7">
    <name type="scientific">Erythranthe guttata</name>
    <name type="common">Yellow monkey flower</name>
    <name type="synonym">Mimulus guttatus</name>
    <dbReference type="NCBI Taxonomy" id="4155"/>
    <lineage>
        <taxon>Eukaryota</taxon>
        <taxon>Viridiplantae</taxon>
        <taxon>Streptophyta</taxon>
        <taxon>Embryophyta</taxon>
        <taxon>Tracheophyta</taxon>
        <taxon>Spermatophyta</taxon>
        <taxon>Magnoliopsida</taxon>
        <taxon>eudicotyledons</taxon>
        <taxon>Gunneridae</taxon>
        <taxon>Pentapetalae</taxon>
        <taxon>asterids</taxon>
        <taxon>lamiids</taxon>
        <taxon>Lamiales</taxon>
        <taxon>Phrymaceae</taxon>
        <taxon>Erythranthe</taxon>
    </lineage>
</organism>
<comment type="catalytic activity">
    <reaction evidence="4">
        <text>S-ubiquitinyl-[E2 ubiquitin-conjugating enzyme]-L-cysteine + [acceptor protein]-L-lysine = [E2 ubiquitin-conjugating enzyme]-L-cysteine + N(6)-ubiquitinyl-[acceptor protein]-L-lysine.</text>
        <dbReference type="EC" id="2.3.2.27"/>
    </reaction>
</comment>
<dbReference type="InterPro" id="IPR013083">
    <property type="entry name" value="Znf_RING/FYVE/PHD"/>
</dbReference>
<dbReference type="InterPro" id="IPR003613">
    <property type="entry name" value="Ubox_domain"/>
</dbReference>
<feature type="domain" description="U-box" evidence="5">
    <location>
        <begin position="1"/>
        <end position="68"/>
    </location>
</feature>
<dbReference type="GO" id="GO:0016567">
    <property type="term" value="P:protein ubiquitination"/>
    <property type="evidence" value="ECO:0007669"/>
    <property type="project" value="UniProtKB-UniRule"/>
</dbReference>
<dbReference type="PANTHER" id="PTHR22849">
    <property type="entry name" value="WDSAM1 PROTEIN"/>
    <property type="match status" value="1"/>
</dbReference>